<dbReference type="InterPro" id="IPR011435">
    <property type="entry name" value="UmpAB"/>
</dbReference>
<evidence type="ECO:0000313" key="3">
    <source>
        <dbReference type="Proteomes" id="UP000823912"/>
    </source>
</evidence>
<dbReference type="AlphaFoldDB" id="A0A9D1E8R7"/>
<keyword evidence="1" id="KW-0812">Transmembrane</keyword>
<feature type="transmembrane region" description="Helical" evidence="1">
    <location>
        <begin position="40"/>
        <end position="62"/>
    </location>
</feature>
<feature type="transmembrane region" description="Helical" evidence="1">
    <location>
        <begin position="146"/>
        <end position="163"/>
    </location>
</feature>
<feature type="transmembrane region" description="Helical" evidence="1">
    <location>
        <begin position="376"/>
        <end position="399"/>
    </location>
</feature>
<feature type="transmembrane region" description="Helical" evidence="1">
    <location>
        <begin position="175"/>
        <end position="194"/>
    </location>
</feature>
<feature type="transmembrane region" description="Helical" evidence="1">
    <location>
        <begin position="120"/>
        <end position="139"/>
    </location>
</feature>
<feature type="transmembrane region" description="Helical" evidence="1">
    <location>
        <begin position="405"/>
        <end position="424"/>
    </location>
</feature>
<organism evidence="2 3">
    <name type="scientific">Candidatus Pullilachnospira gallistercoris</name>
    <dbReference type="NCBI Taxonomy" id="2840911"/>
    <lineage>
        <taxon>Bacteria</taxon>
        <taxon>Bacillati</taxon>
        <taxon>Bacillota</taxon>
        <taxon>Clostridia</taxon>
        <taxon>Lachnospirales</taxon>
        <taxon>Lachnospiraceae</taxon>
        <taxon>Lachnospiraceae incertae sedis</taxon>
        <taxon>Candidatus Pullilachnospira</taxon>
    </lineage>
</organism>
<protein>
    <submittedName>
        <fullName evidence="2">DUF1538 domain-containing protein</fullName>
    </submittedName>
</protein>
<evidence type="ECO:0000256" key="1">
    <source>
        <dbReference type="SAM" id="Phobius"/>
    </source>
</evidence>
<feature type="transmembrane region" description="Helical" evidence="1">
    <location>
        <begin position="436"/>
        <end position="455"/>
    </location>
</feature>
<dbReference type="Pfam" id="PF07556">
    <property type="entry name" value="DUF1538"/>
    <property type="match status" value="2"/>
</dbReference>
<evidence type="ECO:0000313" key="2">
    <source>
        <dbReference type="EMBL" id="HIR70071.1"/>
    </source>
</evidence>
<feature type="transmembrane region" description="Helical" evidence="1">
    <location>
        <begin position="461"/>
        <end position="480"/>
    </location>
</feature>
<reference evidence="2" key="1">
    <citation type="submission" date="2020-10" db="EMBL/GenBank/DDBJ databases">
        <authorList>
            <person name="Gilroy R."/>
        </authorList>
    </citation>
    <scope>NUCLEOTIDE SEQUENCE</scope>
    <source>
        <strain evidence="2">ChiSjej5B23-6657</strain>
    </source>
</reference>
<name>A0A9D1E8R7_9FIRM</name>
<feature type="transmembrane region" description="Helical" evidence="1">
    <location>
        <begin position="83"/>
        <end position="100"/>
    </location>
</feature>
<feature type="transmembrane region" description="Helical" evidence="1">
    <location>
        <begin position="332"/>
        <end position="355"/>
    </location>
</feature>
<feature type="transmembrane region" description="Helical" evidence="1">
    <location>
        <begin position="15"/>
        <end position="34"/>
    </location>
</feature>
<feature type="transmembrane region" description="Helical" evidence="1">
    <location>
        <begin position="206"/>
        <end position="228"/>
    </location>
</feature>
<dbReference type="EMBL" id="DVHM01000036">
    <property type="protein sequence ID" value="HIR70071.1"/>
    <property type="molecule type" value="Genomic_DNA"/>
</dbReference>
<comment type="caution">
    <text evidence="2">The sequence shown here is derived from an EMBL/GenBank/DDBJ whole genome shotgun (WGS) entry which is preliminary data.</text>
</comment>
<feature type="transmembrane region" description="Helical" evidence="1">
    <location>
        <begin position="263"/>
        <end position="282"/>
    </location>
</feature>
<keyword evidence="1" id="KW-1133">Transmembrane helix</keyword>
<sequence>MEESRLAFAEKMKESLVSVLPIVAIVMILCLTISPIQTDLMLCFLLGALLVIFGMGMFSLGADISMTPIGNKIGTAMTKTKNLPLILVVSFALGVAVTVAEPDLQVLAETVPHINNGVLLITVGIGVGFFLAVCMLRIVTGVKLRWLLIAFYAVVFVLAAFTPEEFLGVAFDSGGVTTGPMTVPFILALGMGVSNIRSDKKAEADSFGLVALCSIGPILAVLILGFFYSDSDAVVSVSTSSFADTAEVGMAYLLAVGQYMEEMAMALLPIVAIFFLFQIFSLKLSGRSLIKIIIGILYTYVGLVFFLTGVNVGFFSLGSVLGAELASGPMQWILIPLSMLLGWFIISAEPAVAVLEKQIEEVSAGAIPGKSIKLSLSIAIALAMGFSMLRVVTGISLLWFLIPGYIIALVLTFFVPDIYTAIAFDSGGVASGPMTATFMLQFMIGASLASGGNVLRDAFGLVAMVAMMPLLSIQMVGFLYERKKKPVVEEPVLYGDDEIVELWEVDAG</sequence>
<proteinExistence type="predicted"/>
<keyword evidence="1" id="KW-0472">Membrane</keyword>
<dbReference type="Proteomes" id="UP000823912">
    <property type="component" value="Unassembled WGS sequence"/>
</dbReference>
<accession>A0A9D1E8R7</accession>
<feature type="transmembrane region" description="Helical" evidence="1">
    <location>
        <begin position="289"/>
        <end position="312"/>
    </location>
</feature>
<reference evidence="2" key="2">
    <citation type="journal article" date="2021" name="PeerJ">
        <title>Extensive microbial diversity within the chicken gut microbiome revealed by metagenomics and culture.</title>
        <authorList>
            <person name="Gilroy R."/>
            <person name="Ravi A."/>
            <person name="Getino M."/>
            <person name="Pursley I."/>
            <person name="Horton D.L."/>
            <person name="Alikhan N.F."/>
            <person name="Baker D."/>
            <person name="Gharbi K."/>
            <person name="Hall N."/>
            <person name="Watson M."/>
            <person name="Adriaenssens E.M."/>
            <person name="Foster-Nyarko E."/>
            <person name="Jarju S."/>
            <person name="Secka A."/>
            <person name="Antonio M."/>
            <person name="Oren A."/>
            <person name="Chaudhuri R.R."/>
            <person name="La Ragione R."/>
            <person name="Hildebrand F."/>
            <person name="Pallen M.J."/>
        </authorList>
    </citation>
    <scope>NUCLEOTIDE SEQUENCE</scope>
    <source>
        <strain evidence="2">ChiSjej5B23-6657</strain>
    </source>
</reference>
<gene>
    <name evidence="2" type="ORF">IAA55_02180</name>
</gene>